<dbReference type="EMBL" id="DOGS01000095">
    <property type="protein sequence ID" value="HBQ48155.1"/>
    <property type="molecule type" value="Genomic_DNA"/>
</dbReference>
<organism evidence="2 3">
    <name type="scientific">Hyphomonas atlantica</name>
    <dbReference type="NCBI Taxonomy" id="1280948"/>
    <lineage>
        <taxon>Bacteria</taxon>
        <taxon>Pseudomonadati</taxon>
        <taxon>Pseudomonadota</taxon>
        <taxon>Alphaproteobacteria</taxon>
        <taxon>Hyphomonadales</taxon>
        <taxon>Hyphomonadaceae</taxon>
        <taxon>Hyphomonas</taxon>
    </lineage>
</organism>
<protein>
    <recommendedName>
        <fullName evidence="1">Peptidoglycan binding-like domain-containing protein</fullName>
    </recommendedName>
</protein>
<dbReference type="Pfam" id="PF01471">
    <property type="entry name" value="PG_binding_1"/>
    <property type="match status" value="1"/>
</dbReference>
<accession>A0A356W556</accession>
<evidence type="ECO:0000313" key="2">
    <source>
        <dbReference type="EMBL" id="HBQ48155.1"/>
    </source>
</evidence>
<proteinExistence type="predicted"/>
<feature type="domain" description="Peptidoglycan binding-like" evidence="1">
    <location>
        <begin position="120"/>
        <end position="161"/>
    </location>
</feature>
<gene>
    <name evidence="2" type="ORF">DD728_04585</name>
</gene>
<feature type="non-terminal residue" evidence="2">
    <location>
        <position position="170"/>
    </location>
</feature>
<sequence length="170" mass="18555">MISPFKLNATLGRSYNADPDDTLRAKKVLKSLGLFETPSYGITEFPDAALFKGIEGFQERHGLRRDGIMKPEGETATKLGQVLEAKEDLKSRPLPNALGLTAEVGSGRANLPHDKFSASQALAWAGFPHERTTSVEGGIPEKSLTKAVKQFQKSANLKVDGWLRPYGETE</sequence>
<dbReference type="Proteomes" id="UP000263957">
    <property type="component" value="Unassembled WGS sequence"/>
</dbReference>
<dbReference type="InterPro" id="IPR002477">
    <property type="entry name" value="Peptidoglycan-bd-like"/>
</dbReference>
<evidence type="ECO:0000313" key="3">
    <source>
        <dbReference type="Proteomes" id="UP000263957"/>
    </source>
</evidence>
<comment type="caution">
    <text evidence="2">The sequence shown here is derived from an EMBL/GenBank/DDBJ whole genome shotgun (WGS) entry which is preliminary data.</text>
</comment>
<evidence type="ECO:0000259" key="1">
    <source>
        <dbReference type="Pfam" id="PF01471"/>
    </source>
</evidence>
<name>A0A356W556_9PROT</name>
<dbReference type="AlphaFoldDB" id="A0A356W556"/>
<dbReference type="InterPro" id="IPR036365">
    <property type="entry name" value="PGBD-like_sf"/>
</dbReference>
<dbReference type="SUPFAM" id="SSF47090">
    <property type="entry name" value="PGBD-like"/>
    <property type="match status" value="2"/>
</dbReference>
<reference evidence="2 3" key="1">
    <citation type="journal article" date="2018" name="Nat. Biotechnol.">
        <title>A standardized bacterial taxonomy based on genome phylogeny substantially revises the tree of life.</title>
        <authorList>
            <person name="Parks D.H."/>
            <person name="Chuvochina M."/>
            <person name="Waite D.W."/>
            <person name="Rinke C."/>
            <person name="Skarshewski A."/>
            <person name="Chaumeil P.A."/>
            <person name="Hugenholtz P."/>
        </authorList>
    </citation>
    <scope>NUCLEOTIDE SEQUENCE [LARGE SCALE GENOMIC DNA]</scope>
    <source>
        <strain evidence="2">UBA10378</strain>
    </source>
</reference>